<dbReference type="InterPro" id="IPR000914">
    <property type="entry name" value="SBP_5_dom"/>
</dbReference>
<feature type="domain" description="Solute-binding protein family 5" evidence="2">
    <location>
        <begin position="99"/>
        <end position="505"/>
    </location>
</feature>
<feature type="chain" id="PRO_5032400306" evidence="1">
    <location>
        <begin position="22"/>
        <end position="637"/>
    </location>
</feature>
<dbReference type="RefSeq" id="WP_195171434.1">
    <property type="nucleotide sequence ID" value="NZ_CP062983.1"/>
</dbReference>
<feature type="signal peptide" evidence="1">
    <location>
        <begin position="1"/>
        <end position="21"/>
    </location>
</feature>
<dbReference type="PANTHER" id="PTHR30290:SF62">
    <property type="entry name" value="OLIGOPEPTIDE ABC TRANSPORTER, PERIPLASMIC OLIGOPEPTIDE-BINDING PROTEIN"/>
    <property type="match status" value="1"/>
</dbReference>
<keyword evidence="1" id="KW-0732">Signal</keyword>
<dbReference type="KEGG" id="pmet:G4Y79_03020"/>
<dbReference type="SUPFAM" id="SSF53850">
    <property type="entry name" value="Periplasmic binding protein-like II"/>
    <property type="match status" value="1"/>
</dbReference>
<reference evidence="3 4" key="1">
    <citation type="submission" date="2020-02" db="EMBL/GenBank/DDBJ databases">
        <authorList>
            <person name="Zheng R.K."/>
            <person name="Sun C.M."/>
        </authorList>
    </citation>
    <scope>NUCLEOTIDE SEQUENCE [LARGE SCALE GENOMIC DNA]</scope>
    <source>
        <strain evidence="4">rifampicinis</strain>
    </source>
</reference>
<name>A0A7S8IFA2_9CHLR</name>
<dbReference type="InterPro" id="IPR039424">
    <property type="entry name" value="SBP_5"/>
</dbReference>
<sequence length="637" mass="70935">MLKRFLTVLALCIVVGGAVVAQDMTYNEAPSLAEKVAAGELPPVAERLPESPIVIEPVEQTGEYGGTWHMLDENNNLGFTLMTTGVEGFLKWNRDASGFRPNVLESYEWNDDATVLTAHFRQGIKWSDGEPLTANDYLFWWNDLVLNENIPVDPAGGTVVNGEMMTLEKVDDYTLTFTFAAPNPLFLEGHSRGPWNSAQSIVPAHYMKQFHPDYNADVTDTTELMNRYNTDTRLHYPDMPTIGPWMVTSYVADQVATLTRNPYYWKVDTEGNQLPYIENIQVEIASGAVSEQVALKAIAGELDMQVRDIALQDVPLILESAEAGGYHVIMWDRGDFAWPWLMLMYDLADDGLEDLMYTQAFRQALSVSINRDRINEVTALGLATPRQAAMNPQAEEFQSPEGQEIYEEWANQYIEYDPEQAMSLLDSIGVVDTDGDGFRERPDGTTLELTIDEFQDDTKVNQSLELIQLDWEAVGIRTHIGQMSWEEYGNANEAGEVEIFAWPSAAGWGLLSAPSVWAPVEGVEWGMGGMNIGQYYQTGGDEGVAPREGSMLERLQEAYSVAVSATTPEERNAALLDAYRIHVEEGPITIGTIGQHPSPVIVKNNFHNVPEIGLVGSWDLGYPGTADPEQFYIDQDE</sequence>
<evidence type="ECO:0000256" key="1">
    <source>
        <dbReference type="SAM" id="SignalP"/>
    </source>
</evidence>
<dbReference type="GO" id="GO:0042597">
    <property type="term" value="C:periplasmic space"/>
    <property type="evidence" value="ECO:0007669"/>
    <property type="project" value="UniProtKB-ARBA"/>
</dbReference>
<protein>
    <submittedName>
        <fullName evidence="3">ABC transporter substrate-binding protein</fullName>
    </submittedName>
</protein>
<gene>
    <name evidence="3" type="ORF">G4Y79_03020</name>
</gene>
<keyword evidence="4" id="KW-1185">Reference proteome</keyword>
<dbReference type="AlphaFoldDB" id="A0A7S8IFA2"/>
<proteinExistence type="predicted"/>
<dbReference type="GO" id="GO:0015833">
    <property type="term" value="P:peptide transport"/>
    <property type="evidence" value="ECO:0007669"/>
    <property type="project" value="TreeGrafter"/>
</dbReference>
<dbReference type="Pfam" id="PF00496">
    <property type="entry name" value="SBP_bac_5"/>
    <property type="match status" value="1"/>
</dbReference>
<dbReference type="CDD" id="cd08500">
    <property type="entry name" value="PBP2_NikA_DppA_OppA_like_4"/>
    <property type="match status" value="1"/>
</dbReference>
<dbReference type="Gene3D" id="3.40.190.10">
    <property type="entry name" value="Periplasmic binding protein-like II"/>
    <property type="match status" value="1"/>
</dbReference>
<dbReference type="Proteomes" id="UP000594468">
    <property type="component" value="Chromosome"/>
</dbReference>
<evidence type="ECO:0000313" key="4">
    <source>
        <dbReference type="Proteomes" id="UP000594468"/>
    </source>
</evidence>
<evidence type="ECO:0000259" key="2">
    <source>
        <dbReference type="Pfam" id="PF00496"/>
    </source>
</evidence>
<dbReference type="PANTHER" id="PTHR30290">
    <property type="entry name" value="PERIPLASMIC BINDING COMPONENT OF ABC TRANSPORTER"/>
    <property type="match status" value="1"/>
</dbReference>
<dbReference type="GO" id="GO:1904680">
    <property type="term" value="F:peptide transmembrane transporter activity"/>
    <property type="evidence" value="ECO:0007669"/>
    <property type="project" value="TreeGrafter"/>
</dbReference>
<accession>A0A7S8IFA2</accession>
<dbReference type="GO" id="GO:0043190">
    <property type="term" value="C:ATP-binding cassette (ABC) transporter complex"/>
    <property type="evidence" value="ECO:0007669"/>
    <property type="project" value="InterPro"/>
</dbReference>
<dbReference type="EMBL" id="CP062983">
    <property type="protein sequence ID" value="QPC83367.1"/>
    <property type="molecule type" value="Genomic_DNA"/>
</dbReference>
<organism evidence="3 4">
    <name type="scientific">Phototrophicus methaneseepsis</name>
    <dbReference type="NCBI Taxonomy" id="2710758"/>
    <lineage>
        <taxon>Bacteria</taxon>
        <taxon>Bacillati</taxon>
        <taxon>Chloroflexota</taxon>
        <taxon>Candidatus Thermofontia</taxon>
        <taxon>Phototrophicales</taxon>
        <taxon>Phototrophicaceae</taxon>
        <taxon>Phototrophicus</taxon>
    </lineage>
</organism>
<dbReference type="Gene3D" id="3.10.105.10">
    <property type="entry name" value="Dipeptide-binding Protein, Domain 3"/>
    <property type="match status" value="1"/>
</dbReference>
<evidence type="ECO:0000313" key="3">
    <source>
        <dbReference type="EMBL" id="QPC83367.1"/>
    </source>
</evidence>